<organism evidence="5 6">
    <name type="scientific">Heterodera trifolii</name>
    <dbReference type="NCBI Taxonomy" id="157864"/>
    <lineage>
        <taxon>Eukaryota</taxon>
        <taxon>Metazoa</taxon>
        <taxon>Ecdysozoa</taxon>
        <taxon>Nematoda</taxon>
        <taxon>Chromadorea</taxon>
        <taxon>Rhabditida</taxon>
        <taxon>Tylenchina</taxon>
        <taxon>Tylenchomorpha</taxon>
        <taxon>Tylenchoidea</taxon>
        <taxon>Heteroderidae</taxon>
        <taxon>Heteroderinae</taxon>
        <taxon>Heterodera</taxon>
    </lineage>
</organism>
<feature type="region of interest" description="Disordered" evidence="3">
    <location>
        <begin position="22"/>
        <end position="41"/>
    </location>
</feature>
<dbReference type="InterPro" id="IPR008139">
    <property type="entry name" value="SaposinB_dom"/>
</dbReference>
<evidence type="ECO:0000256" key="3">
    <source>
        <dbReference type="SAM" id="MobiDB-lite"/>
    </source>
</evidence>
<protein>
    <recommendedName>
        <fullName evidence="4">Saposin B-type domain-containing protein</fullName>
    </recommendedName>
</protein>
<accession>A0ABD2LBP5</accession>
<dbReference type="AlphaFoldDB" id="A0ABD2LBP5"/>
<proteinExistence type="predicted"/>
<feature type="domain" description="Saposin B-type" evidence="4">
    <location>
        <begin position="377"/>
        <end position="457"/>
    </location>
</feature>
<keyword evidence="6" id="KW-1185">Reference proteome</keyword>
<dbReference type="PANTHER" id="PTHR23113">
    <property type="entry name" value="GUANINE NUCLEOTIDE EXCHANGE FACTOR"/>
    <property type="match status" value="1"/>
</dbReference>
<dbReference type="Pfam" id="PF00617">
    <property type="entry name" value="RasGEF"/>
    <property type="match status" value="1"/>
</dbReference>
<evidence type="ECO:0000256" key="2">
    <source>
        <dbReference type="ARBA" id="ARBA00023157"/>
    </source>
</evidence>
<evidence type="ECO:0000259" key="4">
    <source>
        <dbReference type="PROSITE" id="PS50015"/>
    </source>
</evidence>
<sequence length="457" mass="49714">MSAQLSAIGRYSYILQPTNTMKAAQPGSPLSPSASVSSAPGAVEADERYARALASAQERAQMFGTGTENVPQIAEQLTLWDALFFRDFAHTNANSIALHRSLFQKQQQQQQQPGAQFGDDGTKRYGPVYSVRATIEQVARELRALRNFSALKATISALQSEPVFRLKQCWALVSNVDGGGGGKQKARHILETEGTAKVSTAAAVAKFGGGGLMNGGDGGEVIDKMNVFEDPAKLLRLLRQAERGHQKAAEQMRTLRKIVEAEVAVDKGSFREEVVATNALDLYLLNMLNETGNGCLCNGTSIFIQQGLRSSFIGGSLGMQIMCSSLTASPITPAECSTMVNTVFQGAVSIALELSSADVFCNLVDKKCNTMTYNNTGPINCAYCRLIHAKAKKVAEHFDSMFSGLKVMCSRLEKQTLKENCKSQVKLLTREIKQIIEAFLDVDEAELRCLHIFMCKE</sequence>
<name>A0ABD2LBP5_9BILA</name>
<dbReference type="PANTHER" id="PTHR23113:SF312">
    <property type="entry name" value="RAL GUANINE NUCLEOTIDE DISSOCIATION STIMULATOR-LIKE, ISOFORM E"/>
    <property type="match status" value="1"/>
</dbReference>
<reference evidence="5 6" key="1">
    <citation type="submission" date="2024-10" db="EMBL/GenBank/DDBJ databases">
        <authorList>
            <person name="Kim D."/>
        </authorList>
    </citation>
    <scope>NUCLEOTIDE SEQUENCE [LARGE SCALE GENOMIC DNA]</scope>
    <source>
        <strain evidence="5">BH-2024</strain>
    </source>
</reference>
<evidence type="ECO:0000313" key="5">
    <source>
        <dbReference type="EMBL" id="KAL3112496.1"/>
    </source>
</evidence>
<dbReference type="InterPro" id="IPR036964">
    <property type="entry name" value="RASGEF_cat_dom_sf"/>
</dbReference>
<keyword evidence="1" id="KW-0344">Guanine-nucleotide releasing factor</keyword>
<dbReference type="EMBL" id="JBICBT010000468">
    <property type="protein sequence ID" value="KAL3112496.1"/>
    <property type="molecule type" value="Genomic_DNA"/>
</dbReference>
<feature type="compositionally biased region" description="Low complexity" evidence="3">
    <location>
        <begin position="26"/>
        <end position="41"/>
    </location>
</feature>
<dbReference type="InterPro" id="IPR008937">
    <property type="entry name" value="Ras-like_GEF"/>
</dbReference>
<dbReference type="PROSITE" id="PS50015">
    <property type="entry name" value="SAP_B"/>
    <property type="match status" value="1"/>
</dbReference>
<dbReference type="Proteomes" id="UP001620626">
    <property type="component" value="Unassembled WGS sequence"/>
</dbReference>
<keyword evidence="2" id="KW-1015">Disulfide bond</keyword>
<dbReference type="InterPro" id="IPR001895">
    <property type="entry name" value="RASGEF_cat_dom"/>
</dbReference>
<dbReference type="InterPro" id="IPR023578">
    <property type="entry name" value="Ras_GEF_dom_sf"/>
</dbReference>
<dbReference type="SUPFAM" id="SSF48366">
    <property type="entry name" value="Ras GEF"/>
    <property type="match status" value="1"/>
</dbReference>
<evidence type="ECO:0000256" key="1">
    <source>
        <dbReference type="ARBA" id="ARBA00022658"/>
    </source>
</evidence>
<dbReference type="GO" id="GO:0005085">
    <property type="term" value="F:guanyl-nucleotide exchange factor activity"/>
    <property type="evidence" value="ECO:0007669"/>
    <property type="project" value="UniProtKB-KW"/>
</dbReference>
<dbReference type="Gene3D" id="1.10.840.10">
    <property type="entry name" value="Ras guanine-nucleotide exchange factors catalytic domain"/>
    <property type="match status" value="1"/>
</dbReference>
<evidence type="ECO:0000313" key="6">
    <source>
        <dbReference type="Proteomes" id="UP001620626"/>
    </source>
</evidence>
<gene>
    <name evidence="5" type="ORF">niasHT_018702</name>
</gene>
<comment type="caution">
    <text evidence="5">The sequence shown here is derived from an EMBL/GenBank/DDBJ whole genome shotgun (WGS) entry which is preliminary data.</text>
</comment>